<evidence type="ECO:0000313" key="1">
    <source>
        <dbReference type="EMBL" id="MBB3206069.1"/>
    </source>
</evidence>
<gene>
    <name evidence="1" type="ORF">FHS27_001877</name>
</gene>
<comment type="caution">
    <text evidence="1">The sequence shown here is derived from an EMBL/GenBank/DDBJ whole genome shotgun (WGS) entry which is preliminary data.</text>
</comment>
<dbReference type="RefSeq" id="WP_246419320.1">
    <property type="nucleotide sequence ID" value="NZ_JACHXU010000005.1"/>
</dbReference>
<proteinExistence type="predicted"/>
<dbReference type="Proteomes" id="UP000536179">
    <property type="component" value="Unassembled WGS sequence"/>
</dbReference>
<organism evidence="1 2">
    <name type="scientific">Aporhodopirellula rubra</name>
    <dbReference type="NCBI Taxonomy" id="980271"/>
    <lineage>
        <taxon>Bacteria</taxon>
        <taxon>Pseudomonadati</taxon>
        <taxon>Planctomycetota</taxon>
        <taxon>Planctomycetia</taxon>
        <taxon>Pirellulales</taxon>
        <taxon>Pirellulaceae</taxon>
        <taxon>Aporhodopirellula</taxon>
    </lineage>
</organism>
<dbReference type="AlphaFoldDB" id="A0A7W5DWX9"/>
<evidence type="ECO:0000313" key="2">
    <source>
        <dbReference type="Proteomes" id="UP000536179"/>
    </source>
</evidence>
<accession>A0A7W5DWX9</accession>
<reference evidence="1 2" key="1">
    <citation type="submission" date="2020-08" db="EMBL/GenBank/DDBJ databases">
        <title>Genomic Encyclopedia of Type Strains, Phase III (KMG-III): the genomes of soil and plant-associated and newly described type strains.</title>
        <authorList>
            <person name="Whitman W."/>
        </authorList>
    </citation>
    <scope>NUCLEOTIDE SEQUENCE [LARGE SCALE GENOMIC DNA]</scope>
    <source>
        <strain evidence="1 2">CECT 8075</strain>
    </source>
</reference>
<protein>
    <submittedName>
        <fullName evidence="1">Uncharacterized protein</fullName>
    </submittedName>
</protein>
<sequence>MIRYLLPFLVIAPAFVYAEPPFRIEIVDAENGWPVPLVQLETNHHVRFVSDNAGVIAFDLPELMNTETWFSISGHGYGVKPDGFGYMGVRLTPQPGKSHVIEVKRQLPAQRLGRVTGTGLFAESQKCGEHLDWTDQNILGCDSVQNATWGDRKFWLWGDTTLAGYPLGRYHTTGATTSPRPFLKLVPPIELRYNYFTDPQNIPRNIAQMPGQGPTWLFGLVNLTDRHGRERLGATYSKIEGMLTEYEKGLCSWNQELQQFEHFKTIWTKDAEHPLAPLMPHGHAIHYTDPDHQNWILFGAPFPRLRCRATFEDWASPGKWETIDANNAVEVHGSKQTITPHRGTIAWNEYRNKWITIFTQKGGRPSELGEIWYAEAESPFGPWRNAIPIVTHDNYTFYNPQIHSDMVTKGSPVLLFEGTFTATFAKNATKTPRYDYNQILYRLDLDKPPFSKTDL</sequence>
<keyword evidence="2" id="KW-1185">Reference proteome</keyword>
<dbReference type="EMBL" id="JACHXU010000005">
    <property type="protein sequence ID" value="MBB3206069.1"/>
    <property type="molecule type" value="Genomic_DNA"/>
</dbReference>
<name>A0A7W5DWX9_9BACT</name>